<name>A0AA39T1V7_9PEZI</name>
<evidence type="ECO:0008006" key="6">
    <source>
        <dbReference type="Google" id="ProtNLM"/>
    </source>
</evidence>
<protein>
    <recommendedName>
        <fullName evidence="6">SDR family NAD(P)-dependent oxidoreductase</fullName>
    </recommendedName>
</protein>
<dbReference type="Gene3D" id="3.40.50.720">
    <property type="entry name" value="NAD(P)-binding Rossmann-like Domain"/>
    <property type="match status" value="1"/>
</dbReference>
<comment type="caution">
    <text evidence="4">The sequence shown here is derived from an EMBL/GenBank/DDBJ whole genome shotgun (WGS) entry which is preliminary data.</text>
</comment>
<accession>A0AA39T1V7</accession>
<dbReference type="SUPFAM" id="SSF51735">
    <property type="entry name" value="NAD(P)-binding Rossmann-fold domains"/>
    <property type="match status" value="1"/>
</dbReference>
<keyword evidence="5" id="KW-1185">Reference proteome</keyword>
<dbReference type="Pfam" id="PF00106">
    <property type="entry name" value="adh_short"/>
    <property type="match status" value="1"/>
</dbReference>
<dbReference type="PANTHER" id="PTHR42901">
    <property type="entry name" value="ALCOHOL DEHYDROGENASE"/>
    <property type="match status" value="1"/>
</dbReference>
<dbReference type="InterPro" id="IPR002347">
    <property type="entry name" value="SDR_fam"/>
</dbReference>
<organism evidence="4 5">
    <name type="scientific">Immersiella caudata</name>
    <dbReference type="NCBI Taxonomy" id="314043"/>
    <lineage>
        <taxon>Eukaryota</taxon>
        <taxon>Fungi</taxon>
        <taxon>Dikarya</taxon>
        <taxon>Ascomycota</taxon>
        <taxon>Pezizomycotina</taxon>
        <taxon>Sordariomycetes</taxon>
        <taxon>Sordariomycetidae</taxon>
        <taxon>Sordariales</taxon>
        <taxon>Lasiosphaeriaceae</taxon>
        <taxon>Immersiella</taxon>
    </lineage>
</organism>
<gene>
    <name evidence="4" type="ORF">B0T14DRAFT_571683</name>
</gene>
<sequence>MHVQAEPVQTDPGTQLPRRRPRGHTARVPKSRQSGVQACGDGYPPAISAGLWEAAFLSLRSFLPRPKTPEGLVLISGASSGIGAEFSYIFAEKGHDLILVGRNEEELDTVRPSLTGRHTPLVLIFLSLACRSRCMPMSPALSVEMRAHPGIVNTQLMLGPTHTQFVTRAKAEELPMMATRV</sequence>
<comment type="similarity">
    <text evidence="1">Belongs to the short-chain dehydrogenases/reductases (SDR) family.</text>
</comment>
<proteinExistence type="inferred from homology"/>
<evidence type="ECO:0000313" key="4">
    <source>
        <dbReference type="EMBL" id="KAK0611821.1"/>
    </source>
</evidence>
<dbReference type="Proteomes" id="UP001175000">
    <property type="component" value="Unassembled WGS sequence"/>
</dbReference>
<evidence type="ECO:0000256" key="3">
    <source>
        <dbReference type="SAM" id="MobiDB-lite"/>
    </source>
</evidence>
<evidence type="ECO:0000256" key="1">
    <source>
        <dbReference type="ARBA" id="ARBA00006484"/>
    </source>
</evidence>
<dbReference type="InterPro" id="IPR036291">
    <property type="entry name" value="NAD(P)-bd_dom_sf"/>
</dbReference>
<dbReference type="EMBL" id="JAULSU010000007">
    <property type="protein sequence ID" value="KAK0611821.1"/>
    <property type="molecule type" value="Genomic_DNA"/>
</dbReference>
<feature type="region of interest" description="Disordered" evidence="3">
    <location>
        <begin position="1"/>
        <end position="36"/>
    </location>
</feature>
<dbReference type="GO" id="GO:0016491">
    <property type="term" value="F:oxidoreductase activity"/>
    <property type="evidence" value="ECO:0007669"/>
    <property type="project" value="UniProtKB-KW"/>
</dbReference>
<feature type="compositionally biased region" description="Basic residues" evidence="3">
    <location>
        <begin position="17"/>
        <end position="30"/>
    </location>
</feature>
<keyword evidence="2" id="KW-0560">Oxidoreductase</keyword>
<dbReference type="AlphaFoldDB" id="A0AA39T1V7"/>
<dbReference type="PANTHER" id="PTHR42901:SF1">
    <property type="entry name" value="ALCOHOL DEHYDROGENASE"/>
    <property type="match status" value="1"/>
</dbReference>
<evidence type="ECO:0000256" key="2">
    <source>
        <dbReference type="ARBA" id="ARBA00023002"/>
    </source>
</evidence>
<evidence type="ECO:0000313" key="5">
    <source>
        <dbReference type="Proteomes" id="UP001175000"/>
    </source>
</evidence>
<reference evidence="4" key="1">
    <citation type="submission" date="2023-06" db="EMBL/GenBank/DDBJ databases">
        <title>Genome-scale phylogeny and comparative genomics of the fungal order Sordariales.</title>
        <authorList>
            <consortium name="Lawrence Berkeley National Laboratory"/>
            <person name="Hensen N."/>
            <person name="Bonometti L."/>
            <person name="Westerberg I."/>
            <person name="Brannstrom I.O."/>
            <person name="Guillou S."/>
            <person name="Cros-Aarteil S."/>
            <person name="Calhoun S."/>
            <person name="Haridas S."/>
            <person name="Kuo A."/>
            <person name="Mondo S."/>
            <person name="Pangilinan J."/>
            <person name="Riley R."/>
            <person name="Labutti K."/>
            <person name="Andreopoulos B."/>
            <person name="Lipzen A."/>
            <person name="Chen C."/>
            <person name="Yanf M."/>
            <person name="Daum C."/>
            <person name="Ng V."/>
            <person name="Clum A."/>
            <person name="Steindorff A."/>
            <person name="Ohm R."/>
            <person name="Martin F."/>
            <person name="Silar P."/>
            <person name="Natvig D."/>
            <person name="Lalanne C."/>
            <person name="Gautier V."/>
            <person name="Ament-Velasquez S.L."/>
            <person name="Kruys A."/>
            <person name="Hutchinson M.I."/>
            <person name="Powell A.J."/>
            <person name="Barry K."/>
            <person name="Miller A.N."/>
            <person name="Grigoriev I.V."/>
            <person name="Debuchy R."/>
            <person name="Gladieux P."/>
            <person name="Thoren M.H."/>
            <person name="Johannesson H."/>
        </authorList>
    </citation>
    <scope>NUCLEOTIDE SEQUENCE</scope>
    <source>
        <strain evidence="4">CBS 606.72</strain>
    </source>
</reference>